<evidence type="ECO:0000313" key="2">
    <source>
        <dbReference type="Proteomes" id="UP001151760"/>
    </source>
</evidence>
<sequence>MFLVASLAMKIRMASNLATGANDSLKSISFSLYSVRAKEMEVWDPFICNDSYESESSDDEEDAEDDEDPFYLYDILNKRKDSGDDLKYPPGFTPSGINVEEEAKMESIKLVTIKTLWGNSSFDYALSSSLGNSRGVLCVWEPTLFTKDNVTSYDNFLAVMGTWVLSSSKLLINSVYAP</sequence>
<accession>A0ABQ5BD80</accession>
<gene>
    <name evidence="1" type="ORF">Tco_0859852</name>
</gene>
<comment type="caution">
    <text evidence="1">The sequence shown here is derived from an EMBL/GenBank/DDBJ whole genome shotgun (WGS) entry which is preliminary data.</text>
</comment>
<dbReference type="EMBL" id="BQNB010013178">
    <property type="protein sequence ID" value="GJT12810.1"/>
    <property type="molecule type" value="Genomic_DNA"/>
</dbReference>
<organism evidence="1 2">
    <name type="scientific">Tanacetum coccineum</name>
    <dbReference type="NCBI Taxonomy" id="301880"/>
    <lineage>
        <taxon>Eukaryota</taxon>
        <taxon>Viridiplantae</taxon>
        <taxon>Streptophyta</taxon>
        <taxon>Embryophyta</taxon>
        <taxon>Tracheophyta</taxon>
        <taxon>Spermatophyta</taxon>
        <taxon>Magnoliopsida</taxon>
        <taxon>eudicotyledons</taxon>
        <taxon>Gunneridae</taxon>
        <taxon>Pentapetalae</taxon>
        <taxon>asterids</taxon>
        <taxon>campanulids</taxon>
        <taxon>Asterales</taxon>
        <taxon>Asteraceae</taxon>
        <taxon>Asteroideae</taxon>
        <taxon>Anthemideae</taxon>
        <taxon>Anthemidinae</taxon>
        <taxon>Tanacetum</taxon>
    </lineage>
</organism>
<dbReference type="Proteomes" id="UP001151760">
    <property type="component" value="Unassembled WGS sequence"/>
</dbReference>
<evidence type="ECO:0008006" key="3">
    <source>
        <dbReference type="Google" id="ProtNLM"/>
    </source>
</evidence>
<name>A0ABQ5BD80_9ASTR</name>
<reference evidence="1" key="1">
    <citation type="journal article" date="2022" name="Int. J. Mol. Sci.">
        <title>Draft Genome of Tanacetum Coccineum: Genomic Comparison of Closely Related Tanacetum-Family Plants.</title>
        <authorList>
            <person name="Yamashiro T."/>
            <person name="Shiraishi A."/>
            <person name="Nakayama K."/>
            <person name="Satake H."/>
        </authorList>
    </citation>
    <scope>NUCLEOTIDE SEQUENCE</scope>
</reference>
<proteinExistence type="predicted"/>
<reference evidence="1" key="2">
    <citation type="submission" date="2022-01" db="EMBL/GenBank/DDBJ databases">
        <authorList>
            <person name="Yamashiro T."/>
            <person name="Shiraishi A."/>
            <person name="Satake H."/>
            <person name="Nakayama K."/>
        </authorList>
    </citation>
    <scope>NUCLEOTIDE SEQUENCE</scope>
</reference>
<protein>
    <recommendedName>
        <fullName evidence="3">RNA-directed DNA polymerase, eukaryota</fullName>
    </recommendedName>
</protein>
<evidence type="ECO:0000313" key="1">
    <source>
        <dbReference type="EMBL" id="GJT12810.1"/>
    </source>
</evidence>
<keyword evidence="2" id="KW-1185">Reference proteome</keyword>